<accession>A0ACC6M438</accession>
<dbReference type="Proteomes" id="UP001277972">
    <property type="component" value="Unassembled WGS sequence"/>
</dbReference>
<evidence type="ECO:0000313" key="1">
    <source>
        <dbReference type="EMBL" id="MDX8045730.1"/>
    </source>
</evidence>
<gene>
    <name evidence="1" type="ORF">SH601_06980</name>
</gene>
<sequence>MKKEKIQQMLSSIWRWIKRYKWLSIITSSMFLIAIIGYLFIMFGGRFVFDERAVILPTSSKVVADDGTVLGKLYTENRDYVTFDQIPDHVADAFLAIEDQRFYDHAGISFVSVARAVYRDIIEMSKVEGGSTITQQLAKNLFLVNDKTWMRKTKEIMASFYLERNFTKTEILELYLNQIYLAHGVHGVGTAAEYYFGKNIEDLSIEEGALLAAMVKAPNTYSPINDIEKAKQRRNLVLQQMSNFGTISTEEMLDLQAKKVKTITQHEERDPWLADYFAYVLEELDTTYGLSRDALKRGGYTVKVNMDPVIQKIAYDQMQDDTFFPGSNDEIEGSFVLMDQKTGELKALLAGRHFQLNDPNHLLLKKQPGSVMKPLAVYAPAMQLGNYQPYDMIPDQDIEYDNDYRVENADGKFEGEVSMYQAVAHSKNTSAVWLLDQIGIDYSKSMLEKMDIHLEDKGLAIALGGLETGITPIQVAEGYRTFISDGNWVESRSVQAVYNKDGERVLPDPPKTANVFEPQTAWNMLRMLQGVTEEGTATAGEYNKALAGKTGSTQHPLQTGAVKDAWFAGITPDYVTTAWIGYDNATEDNYVTTSSEAATRLTKSILTEVDKREDLTEEFEQPEGVEDLPDPIHLPKIDDLTSTIKFGGMTLLRGTLTWSPADDSRVVYRIYERVQDGEDELIDEVEGEDHYTISRINLFRSGEYYVVPHNPLTNQDGEPSNVTVLEFDF</sequence>
<dbReference type="EMBL" id="JAWZSR010000003">
    <property type="protein sequence ID" value="MDX8045730.1"/>
    <property type="molecule type" value="Genomic_DNA"/>
</dbReference>
<evidence type="ECO:0000313" key="2">
    <source>
        <dbReference type="Proteomes" id="UP001277972"/>
    </source>
</evidence>
<organism evidence="1 2">
    <name type="scientific">Gracilibacillus pellucidus</name>
    <dbReference type="NCBI Taxonomy" id="3095368"/>
    <lineage>
        <taxon>Bacteria</taxon>
        <taxon>Bacillati</taxon>
        <taxon>Bacillota</taxon>
        <taxon>Bacilli</taxon>
        <taxon>Bacillales</taxon>
        <taxon>Bacillaceae</taxon>
        <taxon>Gracilibacillus</taxon>
    </lineage>
</organism>
<keyword evidence="2" id="KW-1185">Reference proteome</keyword>
<comment type="caution">
    <text evidence="1">The sequence shown here is derived from an EMBL/GenBank/DDBJ whole genome shotgun (WGS) entry which is preliminary data.</text>
</comment>
<name>A0ACC6M438_9BACI</name>
<reference evidence="1" key="1">
    <citation type="submission" date="2023-11" db="EMBL/GenBank/DDBJ databases">
        <title>Gracilibacillus pellucida a moderately halophilic bacterium isolated from saline soil in Xinjiang province.</title>
        <authorList>
            <person name="Zhang Z."/>
            <person name="Tan F."/>
            <person name="Wang Y."/>
            <person name="Xia M."/>
        </authorList>
    </citation>
    <scope>NUCLEOTIDE SEQUENCE</scope>
    <source>
        <strain evidence="1">S3-1-1</strain>
    </source>
</reference>
<protein>
    <submittedName>
        <fullName evidence="1">PBP1A family penicillin-binding protein</fullName>
    </submittedName>
</protein>
<proteinExistence type="predicted"/>